<dbReference type="PANTHER" id="PTHR15952:SF11">
    <property type="entry name" value="EXPORTIN-T"/>
    <property type="match status" value="1"/>
</dbReference>
<comment type="similarity">
    <text evidence="1">Belongs to the exportin family.</text>
</comment>
<keyword evidence="1" id="KW-0813">Transport</keyword>
<comment type="function">
    <text evidence="1">tRNA nucleus export receptor which facilitates tRNA translocation across the nuclear pore complex.</text>
</comment>
<keyword evidence="1" id="KW-0539">Nucleus</keyword>
<dbReference type="OrthoDB" id="26399at2759"/>
<dbReference type="SUPFAM" id="SSF48371">
    <property type="entry name" value="ARM repeat"/>
    <property type="match status" value="1"/>
</dbReference>
<dbReference type="PANTHER" id="PTHR15952">
    <property type="entry name" value="EXPORTIN-T/LOS1"/>
    <property type="match status" value="1"/>
</dbReference>
<comment type="subcellular location">
    <subcellularLocation>
        <location evidence="1">Nucleus</location>
    </subcellularLocation>
    <subcellularLocation>
        <location evidence="1">Cytoplasm</location>
    </subcellularLocation>
    <text evidence="1">Shuttles between the nucleus and the cytoplasm.</text>
</comment>
<dbReference type="AlphaFoldDB" id="A0A6S7KH02"/>
<dbReference type="GO" id="GO:0071528">
    <property type="term" value="P:tRNA re-export from nucleus"/>
    <property type="evidence" value="ECO:0007669"/>
    <property type="project" value="UniProtKB-UniRule"/>
</dbReference>
<dbReference type="Gene3D" id="1.25.10.10">
    <property type="entry name" value="Leucine-rich Repeat Variant"/>
    <property type="match status" value="1"/>
</dbReference>
<accession>A0A6S7KH02</accession>
<dbReference type="EMBL" id="CACRXK020014826">
    <property type="protein sequence ID" value="CAB4027483.1"/>
    <property type="molecule type" value="Genomic_DNA"/>
</dbReference>
<dbReference type="Pfam" id="PF19282">
    <property type="entry name" value="Exportin-T"/>
    <property type="match status" value="1"/>
</dbReference>
<dbReference type="GO" id="GO:0005643">
    <property type="term" value="C:nuclear pore"/>
    <property type="evidence" value="ECO:0007669"/>
    <property type="project" value="TreeGrafter"/>
</dbReference>
<keyword evidence="1" id="KW-0820">tRNA-binding</keyword>
<dbReference type="InterPro" id="IPR040017">
    <property type="entry name" value="XPOT"/>
</dbReference>
<protein>
    <recommendedName>
        <fullName evidence="1">Exportin-T</fullName>
    </recommendedName>
    <alternativeName>
        <fullName evidence="1">Exportin(tRNA)</fullName>
    </alternativeName>
    <alternativeName>
        <fullName evidence="1">tRNA exportin</fullName>
    </alternativeName>
</protein>
<dbReference type="InterPro" id="IPR011989">
    <property type="entry name" value="ARM-like"/>
</dbReference>
<name>A0A6S7KH02_PARCT</name>
<dbReference type="GO" id="GO:0005737">
    <property type="term" value="C:cytoplasm"/>
    <property type="evidence" value="ECO:0007669"/>
    <property type="project" value="UniProtKB-SubCell"/>
</dbReference>
<organism evidence="2 3">
    <name type="scientific">Paramuricea clavata</name>
    <name type="common">Red gorgonian</name>
    <name type="synonym">Violescent sea-whip</name>
    <dbReference type="NCBI Taxonomy" id="317549"/>
    <lineage>
        <taxon>Eukaryota</taxon>
        <taxon>Metazoa</taxon>
        <taxon>Cnidaria</taxon>
        <taxon>Anthozoa</taxon>
        <taxon>Octocorallia</taxon>
        <taxon>Malacalcyonacea</taxon>
        <taxon>Plexauridae</taxon>
        <taxon>Paramuricea</taxon>
    </lineage>
</organism>
<keyword evidence="1" id="KW-0963">Cytoplasm</keyword>
<reference evidence="2" key="1">
    <citation type="submission" date="2020-04" db="EMBL/GenBank/DDBJ databases">
        <authorList>
            <person name="Alioto T."/>
            <person name="Alioto T."/>
            <person name="Gomez Garrido J."/>
        </authorList>
    </citation>
    <scope>NUCLEOTIDE SEQUENCE</scope>
    <source>
        <strain evidence="2">A484AB</strain>
    </source>
</reference>
<evidence type="ECO:0000313" key="2">
    <source>
        <dbReference type="EMBL" id="CAB4027483.1"/>
    </source>
</evidence>
<evidence type="ECO:0000256" key="1">
    <source>
        <dbReference type="RuleBase" id="RU366037"/>
    </source>
</evidence>
<evidence type="ECO:0000313" key="3">
    <source>
        <dbReference type="Proteomes" id="UP001152795"/>
    </source>
</evidence>
<keyword evidence="3" id="KW-1185">Reference proteome</keyword>
<dbReference type="GO" id="GO:0016363">
    <property type="term" value="C:nuclear matrix"/>
    <property type="evidence" value="ECO:0007669"/>
    <property type="project" value="TreeGrafter"/>
</dbReference>
<proteinExistence type="inferred from homology"/>
<dbReference type="InterPro" id="IPR016024">
    <property type="entry name" value="ARM-type_fold"/>
</dbReference>
<feature type="non-terminal residue" evidence="2">
    <location>
        <position position="1"/>
    </location>
</feature>
<dbReference type="GO" id="GO:0031267">
    <property type="term" value="F:small GTPase binding"/>
    <property type="evidence" value="ECO:0007669"/>
    <property type="project" value="InterPro"/>
</dbReference>
<keyword evidence="1" id="KW-0694">RNA-binding</keyword>
<dbReference type="Proteomes" id="UP001152795">
    <property type="component" value="Unassembled WGS sequence"/>
</dbReference>
<comment type="caution">
    <text evidence="2">The sequence shown here is derived from an EMBL/GenBank/DDBJ whole genome shotgun (WGS) entry which is preliminary data.</text>
</comment>
<gene>
    <name evidence="2" type="ORF">PACLA_8A031285</name>
</gene>
<dbReference type="GO" id="GO:0000049">
    <property type="term" value="F:tRNA binding"/>
    <property type="evidence" value="ECO:0007669"/>
    <property type="project" value="UniProtKB-UniRule"/>
</dbReference>
<dbReference type="InterPro" id="IPR045546">
    <property type="entry name" value="Exportin-T_C"/>
</dbReference>
<sequence>MDVEVAVRMIYYAGEAVPNQQLYNDPTKWEIMQNMLSTLIKSNVISQTHFSVSILYFETLVRYDRFFAAQPQFVPEVLTSFLDERCLAHSNCKVRSRGCYLISRFMRNHKNHLQNFASDVLGSLQAILVASPNNGYQSMFSADDQMFLYESAGLLIVFGGATAEKQEADMRNIITPLITRFNAVFDKISCSNLGEAELLPYAQYLYNLASFASRLSKAFSSQQTMKQCGCATCFAEALPVFLRALTVRIHRDLIHSGVRQYLHRMIICLGEDVLPYIPVAVTHLLKDPE</sequence>